<dbReference type="SMART" id="SM00895">
    <property type="entry name" value="FCD"/>
    <property type="match status" value="1"/>
</dbReference>
<dbReference type="Pfam" id="PF00392">
    <property type="entry name" value="GntR"/>
    <property type="match status" value="1"/>
</dbReference>
<dbReference type="InterPro" id="IPR036390">
    <property type="entry name" value="WH_DNA-bd_sf"/>
</dbReference>
<dbReference type="GO" id="GO:0003677">
    <property type="term" value="F:DNA binding"/>
    <property type="evidence" value="ECO:0007669"/>
    <property type="project" value="UniProtKB-KW"/>
</dbReference>
<reference evidence="6" key="1">
    <citation type="submission" date="2016-10" db="EMBL/GenBank/DDBJ databases">
        <authorList>
            <person name="Varghese N."/>
            <person name="Submissions S."/>
        </authorList>
    </citation>
    <scope>NUCLEOTIDE SEQUENCE [LARGE SCALE GENOMIC DNA]</scope>
    <source>
        <strain evidence="6">DSM 19083</strain>
    </source>
</reference>
<dbReference type="SUPFAM" id="SSF48008">
    <property type="entry name" value="GntR ligand-binding domain-like"/>
    <property type="match status" value="1"/>
</dbReference>
<evidence type="ECO:0000313" key="6">
    <source>
        <dbReference type="Proteomes" id="UP000198520"/>
    </source>
</evidence>
<sequence length="236" mass="25695">MTRTVPTSPPMRRSTVADQIRELILSRGLRPGDALPTESVLCETLGVSRSSVREAVRTLATLDIVEVRHGHGTFVGQMSLDPMVQALVFRGVLSPGDNLRALREVVEVRMALDLAVAEKVVAAAAGETHPELRALVDEMLTHADHGETFLDADRHFHTMLLESIDNQLAGQLVGAFWDIHTAVLPRLGLALPEDLRQTSKAHGDMLAAAEGGDVAAYREAVIKHYEPLQRALDHAN</sequence>
<dbReference type="CDD" id="cd07377">
    <property type="entry name" value="WHTH_GntR"/>
    <property type="match status" value="1"/>
</dbReference>
<gene>
    <name evidence="5" type="ORF">SAMN04488035_1863</name>
</gene>
<name>A0A1I2GPH0_9MICO</name>
<protein>
    <submittedName>
        <fullName evidence="5">Transcriptional regulator, GntR family</fullName>
    </submittedName>
</protein>
<feature type="domain" description="HTH gntR-type" evidence="4">
    <location>
        <begin position="10"/>
        <end position="78"/>
    </location>
</feature>
<keyword evidence="2" id="KW-0238">DNA-binding</keyword>
<dbReference type="STRING" id="285351.SAMN04488035_1863"/>
<dbReference type="InterPro" id="IPR036388">
    <property type="entry name" value="WH-like_DNA-bd_sf"/>
</dbReference>
<accession>A0A1I2GPH0</accession>
<keyword evidence="1" id="KW-0805">Transcription regulation</keyword>
<organism evidence="5 6">
    <name type="scientific">Flavimobilis marinus</name>
    <dbReference type="NCBI Taxonomy" id="285351"/>
    <lineage>
        <taxon>Bacteria</taxon>
        <taxon>Bacillati</taxon>
        <taxon>Actinomycetota</taxon>
        <taxon>Actinomycetes</taxon>
        <taxon>Micrococcales</taxon>
        <taxon>Jonesiaceae</taxon>
        <taxon>Flavimobilis</taxon>
    </lineage>
</organism>
<dbReference type="EMBL" id="FONZ01000003">
    <property type="protein sequence ID" value="SFF18576.1"/>
    <property type="molecule type" value="Genomic_DNA"/>
</dbReference>
<evidence type="ECO:0000259" key="4">
    <source>
        <dbReference type="PROSITE" id="PS50949"/>
    </source>
</evidence>
<dbReference type="RefSeq" id="WP_229828758.1">
    <property type="nucleotide sequence ID" value="NZ_BNAN01000003.1"/>
</dbReference>
<dbReference type="Gene3D" id="1.20.120.530">
    <property type="entry name" value="GntR ligand-binding domain-like"/>
    <property type="match status" value="1"/>
</dbReference>
<dbReference type="SMART" id="SM00345">
    <property type="entry name" value="HTH_GNTR"/>
    <property type="match status" value="1"/>
</dbReference>
<evidence type="ECO:0000256" key="2">
    <source>
        <dbReference type="ARBA" id="ARBA00023125"/>
    </source>
</evidence>
<dbReference type="PROSITE" id="PS50949">
    <property type="entry name" value="HTH_GNTR"/>
    <property type="match status" value="1"/>
</dbReference>
<dbReference type="PANTHER" id="PTHR43537">
    <property type="entry name" value="TRANSCRIPTIONAL REGULATOR, GNTR FAMILY"/>
    <property type="match status" value="1"/>
</dbReference>
<evidence type="ECO:0000256" key="1">
    <source>
        <dbReference type="ARBA" id="ARBA00023015"/>
    </source>
</evidence>
<proteinExistence type="predicted"/>
<keyword evidence="6" id="KW-1185">Reference proteome</keyword>
<dbReference type="GO" id="GO:0003700">
    <property type="term" value="F:DNA-binding transcription factor activity"/>
    <property type="evidence" value="ECO:0007669"/>
    <property type="project" value="InterPro"/>
</dbReference>
<dbReference type="Gene3D" id="1.10.10.10">
    <property type="entry name" value="Winged helix-like DNA-binding domain superfamily/Winged helix DNA-binding domain"/>
    <property type="match status" value="1"/>
</dbReference>
<dbReference type="Pfam" id="PF07729">
    <property type="entry name" value="FCD"/>
    <property type="match status" value="1"/>
</dbReference>
<dbReference type="PRINTS" id="PR00035">
    <property type="entry name" value="HTHGNTR"/>
</dbReference>
<dbReference type="Proteomes" id="UP000198520">
    <property type="component" value="Unassembled WGS sequence"/>
</dbReference>
<evidence type="ECO:0000256" key="3">
    <source>
        <dbReference type="ARBA" id="ARBA00023163"/>
    </source>
</evidence>
<dbReference type="InterPro" id="IPR011711">
    <property type="entry name" value="GntR_C"/>
</dbReference>
<dbReference type="AlphaFoldDB" id="A0A1I2GPH0"/>
<dbReference type="SUPFAM" id="SSF46785">
    <property type="entry name" value="Winged helix' DNA-binding domain"/>
    <property type="match status" value="1"/>
</dbReference>
<dbReference type="InterPro" id="IPR008920">
    <property type="entry name" value="TF_FadR/GntR_C"/>
</dbReference>
<evidence type="ECO:0000313" key="5">
    <source>
        <dbReference type="EMBL" id="SFF18576.1"/>
    </source>
</evidence>
<keyword evidence="3" id="KW-0804">Transcription</keyword>
<dbReference type="PANTHER" id="PTHR43537:SF5">
    <property type="entry name" value="UXU OPERON TRANSCRIPTIONAL REGULATOR"/>
    <property type="match status" value="1"/>
</dbReference>
<dbReference type="InterPro" id="IPR000524">
    <property type="entry name" value="Tscrpt_reg_HTH_GntR"/>
</dbReference>